<feature type="transmembrane region" description="Helical" evidence="7">
    <location>
        <begin position="119"/>
        <end position="138"/>
    </location>
</feature>
<evidence type="ECO:0000256" key="2">
    <source>
        <dbReference type="ARBA" id="ARBA00022448"/>
    </source>
</evidence>
<feature type="transmembrane region" description="Helical" evidence="7">
    <location>
        <begin position="279"/>
        <end position="298"/>
    </location>
</feature>
<evidence type="ECO:0000256" key="3">
    <source>
        <dbReference type="ARBA" id="ARBA00022475"/>
    </source>
</evidence>
<keyword evidence="5 7" id="KW-1133">Transmembrane helix</keyword>
<feature type="transmembrane region" description="Helical" evidence="7">
    <location>
        <begin position="64"/>
        <end position="84"/>
    </location>
</feature>
<evidence type="ECO:0000256" key="1">
    <source>
        <dbReference type="ARBA" id="ARBA00004429"/>
    </source>
</evidence>
<feature type="transmembrane region" description="Helical" evidence="7">
    <location>
        <begin position="393"/>
        <end position="415"/>
    </location>
</feature>
<evidence type="ECO:0000256" key="5">
    <source>
        <dbReference type="ARBA" id="ARBA00022989"/>
    </source>
</evidence>
<dbReference type="Gene3D" id="1.20.1250.20">
    <property type="entry name" value="MFS general substrate transporter like domains"/>
    <property type="match status" value="1"/>
</dbReference>
<proteinExistence type="predicted"/>
<protein>
    <submittedName>
        <fullName evidence="8">MFS transporter</fullName>
    </submittedName>
</protein>
<evidence type="ECO:0000313" key="8">
    <source>
        <dbReference type="EMBL" id="GHF43853.1"/>
    </source>
</evidence>
<dbReference type="PANTHER" id="PTHR23513">
    <property type="entry name" value="INTEGRAL MEMBRANE EFFLUX PROTEIN-RELATED"/>
    <property type="match status" value="1"/>
</dbReference>
<keyword evidence="2" id="KW-0813">Transport</keyword>
<dbReference type="Pfam" id="PF05977">
    <property type="entry name" value="MFS_3"/>
    <property type="match status" value="1"/>
</dbReference>
<name>A0A8H9IPR1_9PSEU</name>
<dbReference type="AlphaFoldDB" id="A0A8H9IPR1"/>
<keyword evidence="9" id="KW-1185">Reference proteome</keyword>
<dbReference type="GO" id="GO:0005886">
    <property type="term" value="C:plasma membrane"/>
    <property type="evidence" value="ECO:0007669"/>
    <property type="project" value="UniProtKB-SubCell"/>
</dbReference>
<sequence>MVVSVEAGVGSKRKRFGSVVIDTQPLRVPAFRRLWIGTAVTAIGSQLTTVAVPKQVFDLTGSSAWVGLTGAVALVPLLVFGLWGGAIADTVDRRKLLLVGNTGIAIVSALLWLQAWLNIGSVWVVLALLAANQAFFAINMPTRSAIVARLVAPELLPAATALSGTMNQFGTIFGPMAAGALMPVLGLPTLYLIDTIALLLTLYTVWRLPSMPPLSGQVRRAGLRDVLDGFRYMGMQKVLLASFVVDIVAMVAGMPRALFPEMAERTFGDPPGGGLALGWLYAAIPIGSVVIGLFSGWLGRIRRQGVAVVVAICAWGAFVVGFGLSHALWLATGFLILAGAADMVSAIYRQSILQAAATDEMRGRMQGAFTVVVAGGPRIADVTHGWTGAAVGTAAAAAGGGALVIVLIAIAIALLPAFWRYRATAVVE</sequence>
<dbReference type="EMBL" id="BNAV01000002">
    <property type="protein sequence ID" value="GHF43853.1"/>
    <property type="molecule type" value="Genomic_DNA"/>
</dbReference>
<organism evidence="8 9">
    <name type="scientific">Amycolatopsis bartoniae</name>
    <dbReference type="NCBI Taxonomy" id="941986"/>
    <lineage>
        <taxon>Bacteria</taxon>
        <taxon>Bacillati</taxon>
        <taxon>Actinomycetota</taxon>
        <taxon>Actinomycetes</taxon>
        <taxon>Pseudonocardiales</taxon>
        <taxon>Pseudonocardiaceae</taxon>
        <taxon>Amycolatopsis</taxon>
    </lineage>
</organism>
<dbReference type="Proteomes" id="UP000658656">
    <property type="component" value="Unassembled WGS sequence"/>
</dbReference>
<feature type="transmembrane region" description="Helical" evidence="7">
    <location>
        <begin position="305"/>
        <end position="322"/>
    </location>
</feature>
<feature type="transmembrane region" description="Helical" evidence="7">
    <location>
        <begin position="189"/>
        <end position="206"/>
    </location>
</feature>
<keyword evidence="4 7" id="KW-0812">Transmembrane</keyword>
<accession>A0A8H9IPR1</accession>
<feature type="transmembrane region" description="Helical" evidence="7">
    <location>
        <begin position="96"/>
        <end position="113"/>
    </location>
</feature>
<dbReference type="InterPro" id="IPR010290">
    <property type="entry name" value="TM_effector"/>
</dbReference>
<comment type="caution">
    <text evidence="8">The sequence shown here is derived from an EMBL/GenBank/DDBJ whole genome shotgun (WGS) entry which is preliminary data.</text>
</comment>
<keyword evidence="3" id="KW-1003">Cell membrane</keyword>
<evidence type="ECO:0000256" key="6">
    <source>
        <dbReference type="ARBA" id="ARBA00023136"/>
    </source>
</evidence>
<feature type="transmembrane region" description="Helical" evidence="7">
    <location>
        <begin position="150"/>
        <end position="169"/>
    </location>
</feature>
<dbReference type="CDD" id="cd06173">
    <property type="entry name" value="MFS_MefA_like"/>
    <property type="match status" value="1"/>
</dbReference>
<evidence type="ECO:0000313" key="9">
    <source>
        <dbReference type="Proteomes" id="UP000658656"/>
    </source>
</evidence>
<reference evidence="8" key="1">
    <citation type="journal article" date="2014" name="Int. J. Syst. Evol. Microbiol.">
        <title>Complete genome sequence of Corynebacterium casei LMG S-19264T (=DSM 44701T), isolated from a smear-ripened cheese.</title>
        <authorList>
            <consortium name="US DOE Joint Genome Institute (JGI-PGF)"/>
            <person name="Walter F."/>
            <person name="Albersmeier A."/>
            <person name="Kalinowski J."/>
            <person name="Ruckert C."/>
        </authorList>
    </citation>
    <scope>NUCLEOTIDE SEQUENCE</scope>
    <source>
        <strain evidence="8">CGMCC 4.7679</strain>
    </source>
</reference>
<evidence type="ECO:0000256" key="4">
    <source>
        <dbReference type="ARBA" id="ARBA00022692"/>
    </source>
</evidence>
<gene>
    <name evidence="8" type="ORF">GCM10017566_15870</name>
</gene>
<dbReference type="SUPFAM" id="SSF103473">
    <property type="entry name" value="MFS general substrate transporter"/>
    <property type="match status" value="1"/>
</dbReference>
<evidence type="ECO:0000256" key="7">
    <source>
        <dbReference type="SAM" id="Phobius"/>
    </source>
</evidence>
<reference evidence="8" key="2">
    <citation type="submission" date="2020-09" db="EMBL/GenBank/DDBJ databases">
        <authorList>
            <person name="Sun Q."/>
            <person name="Zhou Y."/>
        </authorList>
    </citation>
    <scope>NUCLEOTIDE SEQUENCE</scope>
    <source>
        <strain evidence="8">CGMCC 4.7679</strain>
    </source>
</reference>
<dbReference type="PANTHER" id="PTHR23513:SF9">
    <property type="entry name" value="ENTEROBACTIN EXPORTER ENTS"/>
    <property type="match status" value="1"/>
</dbReference>
<comment type="subcellular location">
    <subcellularLocation>
        <location evidence="1">Cell inner membrane</location>
        <topology evidence="1">Multi-pass membrane protein</topology>
    </subcellularLocation>
</comment>
<dbReference type="InterPro" id="IPR036259">
    <property type="entry name" value="MFS_trans_sf"/>
</dbReference>
<keyword evidence="6 7" id="KW-0472">Membrane</keyword>
<feature type="transmembrane region" description="Helical" evidence="7">
    <location>
        <begin position="238"/>
        <end position="259"/>
    </location>
</feature>